<proteinExistence type="predicted"/>
<accession>A0ABS9KJ17</accession>
<dbReference type="InterPro" id="IPR036514">
    <property type="entry name" value="SGNH_hydro_sf"/>
</dbReference>
<reference evidence="1" key="2">
    <citation type="submission" date="2024-05" db="EMBL/GenBank/DDBJ databases">
        <title>Rhodohalobacter halophilus gen. nov., sp. nov., a moderately halophilic member of the family Balneolaceae.</title>
        <authorList>
            <person name="Xia J."/>
        </authorList>
    </citation>
    <scope>NUCLEOTIDE SEQUENCE</scope>
    <source>
        <strain evidence="1">WB101</strain>
    </source>
</reference>
<evidence type="ECO:0000313" key="2">
    <source>
        <dbReference type="Proteomes" id="UP001165366"/>
    </source>
</evidence>
<evidence type="ECO:0008006" key="3">
    <source>
        <dbReference type="Google" id="ProtNLM"/>
    </source>
</evidence>
<name>A0ABS9KJ17_9BACT</name>
<dbReference type="EMBL" id="JAKLWS010000043">
    <property type="protein sequence ID" value="MCG2590797.1"/>
    <property type="molecule type" value="Genomic_DNA"/>
</dbReference>
<reference evidence="1" key="1">
    <citation type="submission" date="2022-01" db="EMBL/GenBank/DDBJ databases">
        <authorList>
            <person name="Wang Y."/>
        </authorList>
    </citation>
    <scope>NUCLEOTIDE SEQUENCE</scope>
    <source>
        <strain evidence="1">WB101</strain>
    </source>
</reference>
<gene>
    <name evidence="1" type="ORF">L6773_19660</name>
</gene>
<dbReference type="SUPFAM" id="SSF52266">
    <property type="entry name" value="SGNH hydrolase"/>
    <property type="match status" value="1"/>
</dbReference>
<sequence length="305" mass="35951">MFTRRLNSPFIYLLGFISLFLGADYLVHKGIQTGLEKYYGISSENEIAFVGHSHLMLGVDKERFEEEIGKKVSKYTIEGVNVYDRYLMLNHLMDENKNLKTIVYGVNPWMFTGSGLSENSYQLFLPFMNNELIGNYVKKEMDGFEYWQKKIIKSSRYNERLVSGSMRGYLGIWSNLKFGNLDPEKYRKRIENGDYRQINSLETNRNIFEKSINELTSQGINVVLLYVPTTDLYNDLEPREFSNELDYFRKIEKENDRVLYFEYLNGWESNYDLFFDPIHLNPEGQALLTEQFISDIEKNEEKLSP</sequence>
<protein>
    <recommendedName>
        <fullName evidence="3">SGNH/GDSL hydrolase family protein</fullName>
    </recommendedName>
</protein>
<comment type="caution">
    <text evidence="1">The sequence shown here is derived from an EMBL/GenBank/DDBJ whole genome shotgun (WGS) entry which is preliminary data.</text>
</comment>
<keyword evidence="2" id="KW-1185">Reference proteome</keyword>
<dbReference type="RefSeq" id="WP_237856280.1">
    <property type="nucleotide sequence ID" value="NZ_JAKLWS010000043.1"/>
</dbReference>
<dbReference type="Gene3D" id="3.40.50.1110">
    <property type="entry name" value="SGNH hydrolase"/>
    <property type="match status" value="1"/>
</dbReference>
<evidence type="ECO:0000313" key="1">
    <source>
        <dbReference type="EMBL" id="MCG2590797.1"/>
    </source>
</evidence>
<organism evidence="1 2">
    <name type="scientific">Rhodohalobacter sulfatireducens</name>
    <dbReference type="NCBI Taxonomy" id="2911366"/>
    <lineage>
        <taxon>Bacteria</taxon>
        <taxon>Pseudomonadati</taxon>
        <taxon>Balneolota</taxon>
        <taxon>Balneolia</taxon>
        <taxon>Balneolales</taxon>
        <taxon>Balneolaceae</taxon>
        <taxon>Rhodohalobacter</taxon>
    </lineage>
</organism>
<dbReference type="Proteomes" id="UP001165366">
    <property type="component" value="Unassembled WGS sequence"/>
</dbReference>